<feature type="signal peptide" evidence="1">
    <location>
        <begin position="1"/>
        <end position="18"/>
    </location>
</feature>
<reference evidence="2" key="1">
    <citation type="journal article" date="2021" name="Nat. Commun.">
        <title>Genetic determinants of endophytism in the Arabidopsis root mycobiome.</title>
        <authorList>
            <person name="Mesny F."/>
            <person name="Miyauchi S."/>
            <person name="Thiergart T."/>
            <person name="Pickel B."/>
            <person name="Atanasova L."/>
            <person name="Karlsson M."/>
            <person name="Huettel B."/>
            <person name="Barry K.W."/>
            <person name="Haridas S."/>
            <person name="Chen C."/>
            <person name="Bauer D."/>
            <person name="Andreopoulos W."/>
            <person name="Pangilinan J."/>
            <person name="LaButti K."/>
            <person name="Riley R."/>
            <person name="Lipzen A."/>
            <person name="Clum A."/>
            <person name="Drula E."/>
            <person name="Henrissat B."/>
            <person name="Kohler A."/>
            <person name="Grigoriev I.V."/>
            <person name="Martin F.M."/>
            <person name="Hacquard S."/>
        </authorList>
    </citation>
    <scope>NUCLEOTIDE SEQUENCE</scope>
    <source>
        <strain evidence="2">MPI-CAGE-CH-0243</strain>
    </source>
</reference>
<evidence type="ECO:0000313" key="2">
    <source>
        <dbReference type="EMBL" id="KAH7132514.1"/>
    </source>
</evidence>
<gene>
    <name evidence="2" type="ORF">B0J11DRAFT_503684</name>
</gene>
<sequence>MQFTTVSALLLAAMGAVATPVEIEARQAGVLSYDLYLGGGCNQGNPVAPRATITAVDRSCHPLPTQSTTSGSLRFRQPWTAGTIVVYRDANCTGNFNVVNRPNAGDNNEWIREPCISGNFKSYQFV</sequence>
<dbReference type="EMBL" id="JAGMWT010000003">
    <property type="protein sequence ID" value="KAH7132514.1"/>
    <property type="molecule type" value="Genomic_DNA"/>
</dbReference>
<comment type="caution">
    <text evidence="2">The sequence shown here is derived from an EMBL/GenBank/DDBJ whole genome shotgun (WGS) entry which is preliminary data.</text>
</comment>
<keyword evidence="1" id="KW-0732">Signal</keyword>
<evidence type="ECO:0000256" key="1">
    <source>
        <dbReference type="SAM" id="SignalP"/>
    </source>
</evidence>
<dbReference type="AlphaFoldDB" id="A0A9P9IVQ2"/>
<evidence type="ECO:0000313" key="3">
    <source>
        <dbReference type="Proteomes" id="UP000700596"/>
    </source>
</evidence>
<name>A0A9P9IVQ2_9PLEO</name>
<accession>A0A9P9IVQ2</accession>
<proteinExistence type="predicted"/>
<dbReference type="Proteomes" id="UP000700596">
    <property type="component" value="Unassembled WGS sequence"/>
</dbReference>
<organism evidence="2 3">
    <name type="scientific">Dendryphion nanum</name>
    <dbReference type="NCBI Taxonomy" id="256645"/>
    <lineage>
        <taxon>Eukaryota</taxon>
        <taxon>Fungi</taxon>
        <taxon>Dikarya</taxon>
        <taxon>Ascomycota</taxon>
        <taxon>Pezizomycotina</taxon>
        <taxon>Dothideomycetes</taxon>
        <taxon>Pleosporomycetidae</taxon>
        <taxon>Pleosporales</taxon>
        <taxon>Torulaceae</taxon>
        <taxon>Dendryphion</taxon>
    </lineage>
</organism>
<protein>
    <submittedName>
        <fullName evidence="2">Uncharacterized protein</fullName>
    </submittedName>
</protein>
<keyword evidence="3" id="KW-1185">Reference proteome</keyword>
<feature type="chain" id="PRO_5040421292" evidence="1">
    <location>
        <begin position="19"/>
        <end position="126"/>
    </location>
</feature>